<name>A0ACB9FWR5_9ASTR</name>
<proteinExistence type="predicted"/>
<dbReference type="EMBL" id="CM042033">
    <property type="protein sequence ID" value="KAI3775017.1"/>
    <property type="molecule type" value="Genomic_DNA"/>
</dbReference>
<protein>
    <submittedName>
        <fullName evidence="1">Uncharacterized protein</fullName>
    </submittedName>
</protein>
<reference evidence="1 2" key="2">
    <citation type="journal article" date="2022" name="Mol. Ecol. Resour.">
        <title>The genomes of chicory, endive, great burdock and yacon provide insights into Asteraceae paleo-polyploidization history and plant inulin production.</title>
        <authorList>
            <person name="Fan W."/>
            <person name="Wang S."/>
            <person name="Wang H."/>
            <person name="Wang A."/>
            <person name="Jiang F."/>
            <person name="Liu H."/>
            <person name="Zhao H."/>
            <person name="Xu D."/>
            <person name="Zhang Y."/>
        </authorList>
    </citation>
    <scope>NUCLEOTIDE SEQUENCE [LARGE SCALE GENOMIC DNA]</scope>
    <source>
        <strain evidence="2">cv. Yunnan</strain>
        <tissue evidence="1">Leaves</tissue>
    </source>
</reference>
<organism evidence="1 2">
    <name type="scientific">Smallanthus sonchifolius</name>
    <dbReference type="NCBI Taxonomy" id="185202"/>
    <lineage>
        <taxon>Eukaryota</taxon>
        <taxon>Viridiplantae</taxon>
        <taxon>Streptophyta</taxon>
        <taxon>Embryophyta</taxon>
        <taxon>Tracheophyta</taxon>
        <taxon>Spermatophyta</taxon>
        <taxon>Magnoliopsida</taxon>
        <taxon>eudicotyledons</taxon>
        <taxon>Gunneridae</taxon>
        <taxon>Pentapetalae</taxon>
        <taxon>asterids</taxon>
        <taxon>campanulids</taxon>
        <taxon>Asterales</taxon>
        <taxon>Asteraceae</taxon>
        <taxon>Asteroideae</taxon>
        <taxon>Heliantheae alliance</taxon>
        <taxon>Millerieae</taxon>
        <taxon>Smallanthus</taxon>
    </lineage>
</organism>
<gene>
    <name evidence="1" type="ORF">L1987_49585</name>
</gene>
<evidence type="ECO:0000313" key="2">
    <source>
        <dbReference type="Proteomes" id="UP001056120"/>
    </source>
</evidence>
<comment type="caution">
    <text evidence="1">The sequence shown here is derived from an EMBL/GenBank/DDBJ whole genome shotgun (WGS) entry which is preliminary data.</text>
</comment>
<sequence length="190" mass="20457">MLLQNLPPRGGSLEAVRDGQVKLGLLGLGLDERTGSPGLERMICKTGNTVSLATSRRGFLLVTTLRRENNLTFEIGPTIYKHGFRFPHPCCTLAVTHTQPRQAFSRGRPSAAAGGPPCTPYNRPSPSCCACALSRDISLAVTRLWLGVPQRRMASQPWQAISRGRLSAAAGSQPRPALSLMLDHLSSSGR</sequence>
<keyword evidence="2" id="KW-1185">Reference proteome</keyword>
<evidence type="ECO:0000313" key="1">
    <source>
        <dbReference type="EMBL" id="KAI3775017.1"/>
    </source>
</evidence>
<dbReference type="Proteomes" id="UP001056120">
    <property type="component" value="Linkage Group LG16"/>
</dbReference>
<reference evidence="2" key="1">
    <citation type="journal article" date="2022" name="Mol. Ecol. Resour.">
        <title>The genomes of chicory, endive, great burdock and yacon provide insights into Asteraceae palaeo-polyploidization history and plant inulin production.</title>
        <authorList>
            <person name="Fan W."/>
            <person name="Wang S."/>
            <person name="Wang H."/>
            <person name="Wang A."/>
            <person name="Jiang F."/>
            <person name="Liu H."/>
            <person name="Zhao H."/>
            <person name="Xu D."/>
            <person name="Zhang Y."/>
        </authorList>
    </citation>
    <scope>NUCLEOTIDE SEQUENCE [LARGE SCALE GENOMIC DNA]</scope>
    <source>
        <strain evidence="2">cv. Yunnan</strain>
    </source>
</reference>
<accession>A0ACB9FWR5</accession>